<reference evidence="4 5" key="1">
    <citation type="submission" date="2017-01" db="EMBL/GenBank/DDBJ databases">
        <authorList>
            <person name="Mah S.A."/>
            <person name="Swanson W.J."/>
            <person name="Moy G.W."/>
            <person name="Vacquier V.D."/>
        </authorList>
    </citation>
    <scope>NUCLEOTIDE SEQUENCE [LARGE SCALE GENOMIC DNA]</scope>
    <source>
        <strain evidence="4 5">DCY110</strain>
    </source>
</reference>
<dbReference type="SMART" id="SM00267">
    <property type="entry name" value="GGDEF"/>
    <property type="match status" value="1"/>
</dbReference>
<dbReference type="EMBL" id="CP019236">
    <property type="protein sequence ID" value="APW38857.1"/>
    <property type="molecule type" value="Genomic_DNA"/>
</dbReference>
<dbReference type="STRING" id="1842727.RD110_17940"/>
<dbReference type="GO" id="GO:0052621">
    <property type="term" value="F:diguanylate cyclase activity"/>
    <property type="evidence" value="ECO:0007669"/>
    <property type="project" value="UniProtKB-EC"/>
</dbReference>
<keyword evidence="5" id="KW-1185">Reference proteome</keyword>
<dbReference type="RefSeq" id="WP_076200794.1">
    <property type="nucleotide sequence ID" value="NZ_CP019236.1"/>
</dbReference>
<dbReference type="PROSITE" id="PS50887">
    <property type="entry name" value="GGDEF"/>
    <property type="match status" value="1"/>
</dbReference>
<dbReference type="SUPFAM" id="SSF55073">
    <property type="entry name" value="Nucleotide cyclase"/>
    <property type="match status" value="1"/>
</dbReference>
<feature type="domain" description="GGDEF" evidence="3">
    <location>
        <begin position="34"/>
        <end position="173"/>
    </location>
</feature>
<dbReference type="AlphaFoldDB" id="A0A1P8JYM5"/>
<name>A0A1P8JYM5_9BURK</name>
<proteinExistence type="predicted"/>
<gene>
    <name evidence="4" type="ORF">RD110_17940</name>
</gene>
<evidence type="ECO:0000259" key="3">
    <source>
        <dbReference type="PROSITE" id="PS50887"/>
    </source>
</evidence>
<dbReference type="KEGG" id="rhy:RD110_17940"/>
<dbReference type="CDD" id="cd01949">
    <property type="entry name" value="GGDEF"/>
    <property type="match status" value="1"/>
</dbReference>
<evidence type="ECO:0000313" key="4">
    <source>
        <dbReference type="EMBL" id="APW38857.1"/>
    </source>
</evidence>
<dbReference type="InterPro" id="IPR000160">
    <property type="entry name" value="GGDEF_dom"/>
</dbReference>
<dbReference type="GO" id="GO:1902201">
    <property type="term" value="P:negative regulation of bacterial-type flagellum-dependent cell motility"/>
    <property type="evidence" value="ECO:0007669"/>
    <property type="project" value="TreeGrafter"/>
</dbReference>
<evidence type="ECO:0000256" key="1">
    <source>
        <dbReference type="ARBA" id="ARBA00012528"/>
    </source>
</evidence>
<dbReference type="GO" id="GO:0005886">
    <property type="term" value="C:plasma membrane"/>
    <property type="evidence" value="ECO:0007669"/>
    <property type="project" value="TreeGrafter"/>
</dbReference>
<dbReference type="PANTHER" id="PTHR45138">
    <property type="entry name" value="REGULATORY COMPONENTS OF SENSORY TRANSDUCTION SYSTEM"/>
    <property type="match status" value="1"/>
</dbReference>
<dbReference type="InterPro" id="IPR050469">
    <property type="entry name" value="Diguanylate_Cyclase"/>
</dbReference>
<sequence>MTETEIDSLTQVLLPNPGRELLRHMHHAAQVSDSTLAILYIDIDNFKRFNGHNGHLLGDEVLKELATLLKSQLDPKQIVFRIAGDEFVVILPEITTEDAKYLAQTICDIARRKLTPPQPTHCGDKPCQGPIKLTVSIGIATMRPDERSHLQLLQEAEDKMYEAKEAGRGRYVI</sequence>
<dbReference type="Gene3D" id="3.30.70.270">
    <property type="match status" value="1"/>
</dbReference>
<dbReference type="OrthoDB" id="9813903at2"/>
<dbReference type="GO" id="GO:0043709">
    <property type="term" value="P:cell adhesion involved in single-species biofilm formation"/>
    <property type="evidence" value="ECO:0007669"/>
    <property type="project" value="TreeGrafter"/>
</dbReference>
<evidence type="ECO:0000313" key="5">
    <source>
        <dbReference type="Proteomes" id="UP000186609"/>
    </source>
</evidence>
<organism evidence="4 5">
    <name type="scientific">Rhodoferax koreensis</name>
    <dbReference type="NCBI Taxonomy" id="1842727"/>
    <lineage>
        <taxon>Bacteria</taxon>
        <taxon>Pseudomonadati</taxon>
        <taxon>Pseudomonadota</taxon>
        <taxon>Betaproteobacteria</taxon>
        <taxon>Burkholderiales</taxon>
        <taxon>Comamonadaceae</taxon>
        <taxon>Rhodoferax</taxon>
    </lineage>
</organism>
<dbReference type="Pfam" id="PF00990">
    <property type="entry name" value="GGDEF"/>
    <property type="match status" value="1"/>
</dbReference>
<dbReference type="EC" id="2.7.7.65" evidence="1"/>
<dbReference type="NCBIfam" id="TIGR00254">
    <property type="entry name" value="GGDEF"/>
    <property type="match status" value="1"/>
</dbReference>
<evidence type="ECO:0000256" key="2">
    <source>
        <dbReference type="ARBA" id="ARBA00034247"/>
    </source>
</evidence>
<dbReference type="InterPro" id="IPR043128">
    <property type="entry name" value="Rev_trsase/Diguanyl_cyclase"/>
</dbReference>
<dbReference type="Proteomes" id="UP000186609">
    <property type="component" value="Chromosome"/>
</dbReference>
<comment type="catalytic activity">
    <reaction evidence="2">
        <text>2 GTP = 3',3'-c-di-GMP + 2 diphosphate</text>
        <dbReference type="Rhea" id="RHEA:24898"/>
        <dbReference type="ChEBI" id="CHEBI:33019"/>
        <dbReference type="ChEBI" id="CHEBI:37565"/>
        <dbReference type="ChEBI" id="CHEBI:58805"/>
        <dbReference type="EC" id="2.7.7.65"/>
    </reaction>
</comment>
<accession>A0A1P8JYM5</accession>
<dbReference type="InterPro" id="IPR029787">
    <property type="entry name" value="Nucleotide_cyclase"/>
</dbReference>
<protein>
    <recommendedName>
        <fullName evidence="1">diguanylate cyclase</fullName>
        <ecNumber evidence="1">2.7.7.65</ecNumber>
    </recommendedName>
</protein>
<dbReference type="PANTHER" id="PTHR45138:SF9">
    <property type="entry name" value="DIGUANYLATE CYCLASE DGCM-RELATED"/>
    <property type="match status" value="1"/>
</dbReference>